<evidence type="ECO:0000256" key="10">
    <source>
        <dbReference type="ARBA" id="ARBA00047937"/>
    </source>
</evidence>
<comment type="catalytic activity">
    <reaction evidence="10 11">
        <text>tRNA(Gly) + glycine + ATP = glycyl-tRNA(Gly) + AMP + diphosphate</text>
        <dbReference type="Rhea" id="RHEA:16013"/>
        <dbReference type="Rhea" id="RHEA-COMP:9664"/>
        <dbReference type="Rhea" id="RHEA-COMP:9683"/>
        <dbReference type="ChEBI" id="CHEBI:30616"/>
        <dbReference type="ChEBI" id="CHEBI:33019"/>
        <dbReference type="ChEBI" id="CHEBI:57305"/>
        <dbReference type="ChEBI" id="CHEBI:78442"/>
        <dbReference type="ChEBI" id="CHEBI:78522"/>
        <dbReference type="ChEBI" id="CHEBI:456215"/>
        <dbReference type="EC" id="6.1.1.14"/>
    </reaction>
</comment>
<dbReference type="PRINTS" id="PR01045">
    <property type="entry name" value="TRNASYNTHGB"/>
</dbReference>
<dbReference type="HAMAP" id="MF_00255">
    <property type="entry name" value="Gly_tRNA_synth_beta"/>
    <property type="match status" value="1"/>
</dbReference>
<dbReference type="GO" id="GO:0005829">
    <property type="term" value="C:cytosol"/>
    <property type="evidence" value="ECO:0007669"/>
    <property type="project" value="TreeGrafter"/>
</dbReference>
<evidence type="ECO:0000313" key="14">
    <source>
        <dbReference type="Proteomes" id="UP000282002"/>
    </source>
</evidence>
<keyword evidence="7 11" id="KW-0067">ATP-binding</keyword>
<dbReference type="GO" id="GO:0004820">
    <property type="term" value="F:glycine-tRNA ligase activity"/>
    <property type="evidence" value="ECO:0007669"/>
    <property type="project" value="UniProtKB-UniRule"/>
</dbReference>
<comment type="subunit">
    <text evidence="3 11">Tetramer of two alpha and two beta subunits.</text>
</comment>
<keyword evidence="6 11" id="KW-0547">Nucleotide-binding</keyword>
<dbReference type="Proteomes" id="UP000282002">
    <property type="component" value="Chromosome"/>
</dbReference>
<dbReference type="InterPro" id="IPR006194">
    <property type="entry name" value="Gly-tRNA-synth_heterodimer"/>
</dbReference>
<name>A0A3S8U2S1_9RHOB</name>
<evidence type="ECO:0000256" key="8">
    <source>
        <dbReference type="ARBA" id="ARBA00022917"/>
    </source>
</evidence>
<evidence type="ECO:0000256" key="5">
    <source>
        <dbReference type="ARBA" id="ARBA00022598"/>
    </source>
</evidence>
<evidence type="ECO:0000313" key="13">
    <source>
        <dbReference type="EMBL" id="AZL57819.1"/>
    </source>
</evidence>
<dbReference type="PROSITE" id="PS50861">
    <property type="entry name" value="AA_TRNA_LIGASE_II_GLYAB"/>
    <property type="match status" value="1"/>
</dbReference>
<dbReference type="GO" id="GO:0006420">
    <property type="term" value="P:arginyl-tRNA aminoacylation"/>
    <property type="evidence" value="ECO:0007669"/>
    <property type="project" value="InterPro"/>
</dbReference>
<comment type="subcellular location">
    <subcellularLocation>
        <location evidence="1 11">Cytoplasm</location>
    </subcellularLocation>
</comment>
<sequence>MADLLIELFSEEIPARMQARAREDLKKLVTDGLVEAGLTYASAGAFSTPRRLVLSVEGLTAESRPVREERKGPATTAPAQAVEGFLRSTGLTLDQLERRADKKGETFYAVIEKPGRTAEAIVAEVLEAVIRSFPWPKSMRWGNGTLRWVRPLQSILCLLSDEAGAHVVPLTVDGIAAGNTTEGHRFMGIGRFTVSGFDDYVVKLKRAKVVLDAAEREAAIWQGAQNLAFAAGMEVVADPGLLAEVAGLVEWPVPLMGRIGEDFLGLPPEVLQTSMKEHQKFFSVRNPKTGRIEGFVTVANIEAADGGEVILKGNQKVLAARLSDAKFFWENDLRVAKSGMGEWAEGLKAVTFQAKLGSQAERVSRYDALINDLSPFMPDLQVDDAKEAARIAKLDLRSAMVGEFPELQGIMGRYYALDAGKKAEVADAVRDHWRPKGESDSVPTEMISVAVALADKLDVLTGFWVIGEKPTGSKDPFALRRAALGAIRLILENGLRLPLLRLFAAAAQLHVNRGSAPNWDGVPADLLAFFHDRLKVTLRDQGISHDIIDACLAMPGNDDLTLLVKRAEALAVVMKTEDGANLIQGYKRANKLWIQAMEKDGHKDSDAFKKAIEILNEAEAADGVEYSFGPDIKFAETDEERALFAALDTAEAIITPAMAAEDFPTAMAAMASLRAPIDAFFTAVQVNSDNQIVRRNRLNLLHRIRAICSGVADLNRIEG</sequence>
<organism evidence="13 14">
    <name type="scientific">Tabrizicola piscis</name>
    <dbReference type="NCBI Taxonomy" id="2494374"/>
    <lineage>
        <taxon>Bacteria</taxon>
        <taxon>Pseudomonadati</taxon>
        <taxon>Pseudomonadota</taxon>
        <taxon>Alphaproteobacteria</taxon>
        <taxon>Rhodobacterales</taxon>
        <taxon>Paracoccaceae</taxon>
        <taxon>Tabrizicola</taxon>
    </lineage>
</organism>
<keyword evidence="9 11" id="KW-0030">Aminoacyl-tRNA synthetase</keyword>
<dbReference type="KEGG" id="taw:EI545_02565"/>
<evidence type="ECO:0000256" key="7">
    <source>
        <dbReference type="ARBA" id="ARBA00022840"/>
    </source>
</evidence>
<keyword evidence="8 11" id="KW-0648">Protein biosynthesis</keyword>
<evidence type="ECO:0000256" key="11">
    <source>
        <dbReference type="HAMAP-Rule" id="MF_00255"/>
    </source>
</evidence>
<dbReference type="InterPro" id="IPR008909">
    <property type="entry name" value="DALR_anticod-bd"/>
</dbReference>
<dbReference type="EC" id="6.1.1.14" evidence="11"/>
<dbReference type="AlphaFoldDB" id="A0A3S8U2S1"/>
<evidence type="ECO:0000256" key="3">
    <source>
        <dbReference type="ARBA" id="ARBA00011209"/>
    </source>
</evidence>
<dbReference type="OrthoDB" id="9775440at2"/>
<evidence type="ECO:0000259" key="12">
    <source>
        <dbReference type="Pfam" id="PF05746"/>
    </source>
</evidence>
<feature type="domain" description="DALR anticodon binding" evidence="12">
    <location>
        <begin position="627"/>
        <end position="706"/>
    </location>
</feature>
<dbReference type="PANTHER" id="PTHR30075:SF2">
    <property type="entry name" value="GLYCINE--TRNA LIGASE, CHLOROPLASTIC_MITOCHONDRIAL 2"/>
    <property type="match status" value="1"/>
</dbReference>
<keyword evidence="5 11" id="KW-0436">Ligase</keyword>
<evidence type="ECO:0000256" key="6">
    <source>
        <dbReference type="ARBA" id="ARBA00022741"/>
    </source>
</evidence>
<proteinExistence type="inferred from homology"/>
<dbReference type="GO" id="GO:0005524">
    <property type="term" value="F:ATP binding"/>
    <property type="evidence" value="ECO:0007669"/>
    <property type="project" value="UniProtKB-UniRule"/>
</dbReference>
<dbReference type="NCBIfam" id="TIGR00211">
    <property type="entry name" value="glyS"/>
    <property type="match status" value="1"/>
</dbReference>
<keyword evidence="4 11" id="KW-0963">Cytoplasm</keyword>
<dbReference type="GO" id="GO:0004814">
    <property type="term" value="F:arginine-tRNA ligase activity"/>
    <property type="evidence" value="ECO:0007669"/>
    <property type="project" value="InterPro"/>
</dbReference>
<evidence type="ECO:0000256" key="2">
    <source>
        <dbReference type="ARBA" id="ARBA00008226"/>
    </source>
</evidence>
<dbReference type="InterPro" id="IPR015944">
    <property type="entry name" value="Gly-tRNA-synth_bsu"/>
</dbReference>
<gene>
    <name evidence="11" type="primary">glyS</name>
    <name evidence="13" type="ORF">EI545_02565</name>
</gene>
<evidence type="ECO:0000256" key="1">
    <source>
        <dbReference type="ARBA" id="ARBA00004496"/>
    </source>
</evidence>
<evidence type="ECO:0000256" key="4">
    <source>
        <dbReference type="ARBA" id="ARBA00022490"/>
    </source>
</evidence>
<dbReference type="PANTHER" id="PTHR30075">
    <property type="entry name" value="GLYCYL-TRNA SYNTHETASE"/>
    <property type="match status" value="1"/>
</dbReference>
<dbReference type="RefSeq" id="WP_125324020.1">
    <property type="nucleotide sequence ID" value="NZ_CP034328.1"/>
</dbReference>
<keyword evidence="14" id="KW-1185">Reference proteome</keyword>
<protein>
    <recommendedName>
        <fullName evidence="11">Glycine--tRNA ligase beta subunit</fullName>
        <ecNumber evidence="11">6.1.1.14</ecNumber>
    </recommendedName>
    <alternativeName>
        <fullName evidence="11">Glycyl-tRNA synthetase beta subunit</fullName>
        <shortName evidence="11">GlyRS</shortName>
    </alternativeName>
</protein>
<dbReference type="GO" id="GO:0006426">
    <property type="term" value="P:glycyl-tRNA aminoacylation"/>
    <property type="evidence" value="ECO:0007669"/>
    <property type="project" value="UniProtKB-UniRule"/>
</dbReference>
<dbReference type="Pfam" id="PF05746">
    <property type="entry name" value="DALR_1"/>
    <property type="match status" value="1"/>
</dbReference>
<dbReference type="Pfam" id="PF02092">
    <property type="entry name" value="tRNA_synt_2f"/>
    <property type="match status" value="1"/>
</dbReference>
<comment type="similarity">
    <text evidence="2 11">Belongs to the class-II aminoacyl-tRNA synthetase family.</text>
</comment>
<accession>A0A3S8U2S1</accession>
<dbReference type="EMBL" id="CP034328">
    <property type="protein sequence ID" value="AZL57819.1"/>
    <property type="molecule type" value="Genomic_DNA"/>
</dbReference>
<evidence type="ECO:0000256" key="9">
    <source>
        <dbReference type="ARBA" id="ARBA00023146"/>
    </source>
</evidence>
<dbReference type="SUPFAM" id="SSF109604">
    <property type="entry name" value="HD-domain/PDEase-like"/>
    <property type="match status" value="1"/>
</dbReference>
<reference evidence="13 14" key="1">
    <citation type="submission" date="2018-12" db="EMBL/GenBank/DDBJ databases">
        <title>Complete genome sequencing of Tabrizicola sp. K13M18.</title>
        <authorList>
            <person name="Bae J.-W."/>
        </authorList>
    </citation>
    <scope>NUCLEOTIDE SEQUENCE [LARGE SCALE GENOMIC DNA]</scope>
    <source>
        <strain evidence="13 14">K13M18</strain>
    </source>
</reference>